<accession>A0A2H0N784</accession>
<organism evidence="2 3">
    <name type="scientific">Candidatus Magasanikbacteria bacterium CG11_big_fil_rev_8_21_14_0_20_39_34</name>
    <dbReference type="NCBI Taxonomy" id="1974653"/>
    <lineage>
        <taxon>Bacteria</taxon>
        <taxon>Candidatus Magasanikiibacteriota</taxon>
    </lineage>
</organism>
<name>A0A2H0N784_9BACT</name>
<dbReference type="AlphaFoldDB" id="A0A2H0N784"/>
<evidence type="ECO:0000256" key="1">
    <source>
        <dbReference type="SAM" id="Phobius"/>
    </source>
</evidence>
<feature type="transmembrane region" description="Helical" evidence="1">
    <location>
        <begin position="84"/>
        <end position="107"/>
    </location>
</feature>
<feature type="transmembrane region" description="Helical" evidence="1">
    <location>
        <begin position="122"/>
        <end position="144"/>
    </location>
</feature>
<feature type="transmembrane region" description="Helical" evidence="1">
    <location>
        <begin position="56"/>
        <end position="77"/>
    </location>
</feature>
<reference evidence="2 3" key="1">
    <citation type="submission" date="2017-09" db="EMBL/GenBank/DDBJ databases">
        <title>Depth-based differentiation of microbial function through sediment-hosted aquifers and enrichment of novel symbionts in the deep terrestrial subsurface.</title>
        <authorList>
            <person name="Probst A.J."/>
            <person name="Ladd B."/>
            <person name="Jarett J.K."/>
            <person name="Geller-Mcgrath D.E."/>
            <person name="Sieber C.M."/>
            <person name="Emerson J.B."/>
            <person name="Anantharaman K."/>
            <person name="Thomas B.C."/>
            <person name="Malmstrom R."/>
            <person name="Stieglmeier M."/>
            <person name="Klingl A."/>
            <person name="Woyke T."/>
            <person name="Ryan C.M."/>
            <person name="Banfield J.F."/>
        </authorList>
    </citation>
    <scope>NUCLEOTIDE SEQUENCE [LARGE SCALE GENOMIC DNA]</scope>
    <source>
        <strain evidence="2">CG11_big_fil_rev_8_21_14_0_20_39_34</strain>
    </source>
</reference>
<evidence type="ECO:0000313" key="3">
    <source>
        <dbReference type="Proteomes" id="UP000229600"/>
    </source>
</evidence>
<comment type="caution">
    <text evidence="2">The sequence shown here is derived from an EMBL/GenBank/DDBJ whole genome shotgun (WGS) entry which is preliminary data.</text>
</comment>
<keyword evidence="1" id="KW-1133">Transmembrane helix</keyword>
<proteinExistence type="predicted"/>
<gene>
    <name evidence="2" type="ORF">COV59_02210</name>
</gene>
<feature type="transmembrane region" description="Helical" evidence="1">
    <location>
        <begin position="7"/>
        <end position="25"/>
    </location>
</feature>
<dbReference type="EMBL" id="PCWN01000007">
    <property type="protein sequence ID" value="PIR03975.1"/>
    <property type="molecule type" value="Genomic_DNA"/>
</dbReference>
<sequence>MKQSAWYIFWVALITLIGILLFQLGNCFGEHGSDIKNFCTSSRLVYYLWRYPLGSIFLFFVAPLFAVLAQFKIFLIFEKKRSLIFSYVFSPFPIILYGILFLMLVYYRNSQNMAHELDLSRILWWICGTFVIGFFSIIVYRLLFSQKKKIVSNK</sequence>
<keyword evidence="1" id="KW-0472">Membrane</keyword>
<evidence type="ECO:0000313" key="2">
    <source>
        <dbReference type="EMBL" id="PIR03975.1"/>
    </source>
</evidence>
<dbReference type="Proteomes" id="UP000229600">
    <property type="component" value="Unassembled WGS sequence"/>
</dbReference>
<protein>
    <submittedName>
        <fullName evidence="2">Uncharacterized protein</fullName>
    </submittedName>
</protein>
<keyword evidence="1" id="KW-0812">Transmembrane</keyword>